<dbReference type="EMBL" id="CP060201">
    <property type="protein sequence ID" value="QNH77824.1"/>
    <property type="molecule type" value="Genomic_DNA"/>
</dbReference>
<reference evidence="3" key="1">
    <citation type="journal article" date="2020" name="Microbiol. Resour. Announc.">
        <title>Complete genome sequences of four natural Pseudomonas isolates that catabolize a wide range of aromatic compounds relevant to lignin valorization.</title>
        <authorList>
            <person name="Hatmaker E.A."/>
            <person name="Presley G."/>
            <person name="Cannon O."/>
            <person name="Guss A.M."/>
            <person name="Elkins J.G."/>
        </authorList>
    </citation>
    <scope>NUCLEOTIDE SEQUENCE [LARGE SCALE GENOMIC DNA]</scope>
    <source>
        <strain evidence="3">H1F5C</strain>
    </source>
</reference>
<sequence>MAAKKTGQDQDSTSEKAVDAAPGGVSQAAAVPPAAAALSQSDAAPANEQPGAPAASAVPTAAAAPAPSTTAVDATAAPGSVQELPGYMVTDVSSVLHDGTWYHQGDDIFLNDKDAAPLLDRRIIKPSRSEK</sequence>
<feature type="compositionally biased region" description="Low complexity" evidence="1">
    <location>
        <begin position="20"/>
        <end position="78"/>
    </location>
</feature>
<feature type="region of interest" description="Disordered" evidence="1">
    <location>
        <begin position="1"/>
        <end position="79"/>
    </location>
</feature>
<gene>
    <name evidence="2" type="ORF">GGI48_01105</name>
</gene>
<dbReference type="AlphaFoldDB" id="A0A7G7XCX9"/>
<proteinExistence type="predicted"/>
<dbReference type="Proteomes" id="UP000515277">
    <property type="component" value="Chromosome"/>
</dbReference>
<evidence type="ECO:0000313" key="3">
    <source>
        <dbReference type="Proteomes" id="UP000515277"/>
    </source>
</evidence>
<evidence type="ECO:0000256" key="1">
    <source>
        <dbReference type="SAM" id="MobiDB-lite"/>
    </source>
</evidence>
<accession>A0A7G7XCX9</accession>
<name>A0A7G7XCX9_9PSED</name>
<evidence type="ECO:0000313" key="2">
    <source>
        <dbReference type="EMBL" id="QNH77824.1"/>
    </source>
</evidence>
<dbReference type="RefSeq" id="WP_179596409.1">
    <property type="nucleotide sequence ID" value="NZ_CP060201.1"/>
</dbReference>
<organism evidence="2 3">
    <name type="scientific">Pseudomonas protegens</name>
    <dbReference type="NCBI Taxonomy" id="380021"/>
    <lineage>
        <taxon>Bacteria</taxon>
        <taxon>Pseudomonadati</taxon>
        <taxon>Pseudomonadota</taxon>
        <taxon>Gammaproteobacteria</taxon>
        <taxon>Pseudomonadales</taxon>
        <taxon>Pseudomonadaceae</taxon>
        <taxon>Pseudomonas</taxon>
    </lineage>
</organism>
<protein>
    <submittedName>
        <fullName evidence="2">Uncharacterized protein</fullName>
    </submittedName>
</protein>